<keyword evidence="2" id="KW-0326">Glycosidase</keyword>
<feature type="binding site" evidence="1">
    <location>
        <position position="57"/>
    </location>
    <ligand>
        <name>Mg(2+)</name>
        <dbReference type="ChEBI" id="CHEBI:18420"/>
        <label>1</label>
    </ligand>
</feature>
<reference evidence="2 3" key="1">
    <citation type="submission" date="2016-06" db="EMBL/GenBank/DDBJ databases">
        <authorList>
            <person name="Kjaerup R.B."/>
            <person name="Dalgaard T.S."/>
            <person name="Juul-Madsen H.R."/>
        </authorList>
    </citation>
    <scope>NUCLEOTIDE SEQUENCE [LARGE SCALE GENOMIC DNA]</scope>
    <source>
        <strain evidence="2 3">CECT 5080</strain>
    </source>
</reference>
<keyword evidence="3" id="KW-1185">Reference proteome</keyword>
<organism evidence="2 3">
    <name type="scientific">Marinomonas aquimarina</name>
    <dbReference type="NCBI Taxonomy" id="295068"/>
    <lineage>
        <taxon>Bacteria</taxon>
        <taxon>Pseudomonadati</taxon>
        <taxon>Pseudomonadota</taxon>
        <taxon>Gammaproteobacteria</taxon>
        <taxon>Oceanospirillales</taxon>
        <taxon>Oceanospirillaceae</taxon>
        <taxon>Marinomonas</taxon>
    </lineage>
</organism>
<keyword evidence="2" id="KW-0378">Hydrolase</keyword>
<keyword evidence="1" id="KW-0479">Metal-binding</keyword>
<proteinExistence type="predicted"/>
<feature type="binding site" evidence="1">
    <location>
        <position position="56"/>
    </location>
    <ligand>
        <name>Mg(2+)</name>
        <dbReference type="ChEBI" id="CHEBI:18420"/>
        <label>1</label>
    </ligand>
</feature>
<gene>
    <name evidence="2" type="primary">draG</name>
    <name evidence="2" type="ORF">MAQ5080_02581</name>
</gene>
<dbReference type="Pfam" id="PF03747">
    <property type="entry name" value="ADP_ribosyl_GH"/>
    <property type="match status" value="1"/>
</dbReference>
<protein>
    <submittedName>
        <fullName evidence="2">ADP-ribosyl-[dinitrogen reductase] glycohydrolase</fullName>
        <ecNumber evidence="2">3.2.2.24</ecNumber>
    </submittedName>
</protein>
<dbReference type="EMBL" id="FLOC01000015">
    <property type="protein sequence ID" value="SBS33435.1"/>
    <property type="molecule type" value="Genomic_DNA"/>
</dbReference>
<dbReference type="GO" id="GO:0046872">
    <property type="term" value="F:metal ion binding"/>
    <property type="evidence" value="ECO:0007669"/>
    <property type="project" value="UniProtKB-KW"/>
</dbReference>
<dbReference type="RefSeq" id="WP_067211280.1">
    <property type="nucleotide sequence ID" value="NZ_FLOC01000015.1"/>
</dbReference>
<accession>A0A1A8TKF9</accession>
<dbReference type="Proteomes" id="UP000092627">
    <property type="component" value="Unassembled WGS sequence"/>
</dbReference>
<feature type="binding site" evidence="1">
    <location>
        <position position="258"/>
    </location>
    <ligand>
        <name>Mg(2+)</name>
        <dbReference type="ChEBI" id="CHEBI:18420"/>
        <label>1</label>
    </ligand>
</feature>
<dbReference type="PANTHER" id="PTHR16222">
    <property type="entry name" value="ADP-RIBOSYLGLYCOHYDROLASE"/>
    <property type="match status" value="1"/>
</dbReference>
<evidence type="ECO:0000313" key="2">
    <source>
        <dbReference type="EMBL" id="SBS33435.1"/>
    </source>
</evidence>
<dbReference type="InterPro" id="IPR050792">
    <property type="entry name" value="ADP-ribosylglycohydrolase"/>
</dbReference>
<dbReference type="EC" id="3.2.2.24" evidence="2"/>
<name>A0A1A8TKF9_9GAMM</name>
<comment type="cofactor">
    <cofactor evidence="1">
        <name>Mg(2+)</name>
        <dbReference type="ChEBI" id="CHEBI:18420"/>
    </cofactor>
    <text evidence="1">Binds 2 magnesium ions per subunit.</text>
</comment>
<feature type="binding site" evidence="1">
    <location>
        <position position="55"/>
    </location>
    <ligand>
        <name>Mg(2+)</name>
        <dbReference type="ChEBI" id="CHEBI:18420"/>
        <label>1</label>
    </ligand>
</feature>
<keyword evidence="1" id="KW-0460">Magnesium</keyword>
<dbReference type="STRING" id="295068.MAQ5080_02581"/>
<feature type="binding site" evidence="1">
    <location>
        <position position="255"/>
    </location>
    <ligand>
        <name>Mg(2+)</name>
        <dbReference type="ChEBI" id="CHEBI:18420"/>
        <label>1</label>
    </ligand>
</feature>
<sequence>MQQVFMEDRVVGALVGLACGDALGTTLEFKVPGSFSPITDMTGGGPFRLAKGEWTDDTSMALCLGFSLLERNGFDAQDQMSRYLRWQQEGYLSSNGSCFDIGMTVSNALMNYEETLDPFSGQEDESYSGNGSIMRLAPVAMYYAHDLPSCIKLAGESSRTTHGSPLCIDACKLLAELLVRAFQAESKSEIFADLSKRPYREEFAPLLDKSFSALAYDQIKGSGFVVESLIAALWCFYQGKNYREAVLLAANLGDDADTTAAICGQIAGAFYGLAGIPEDWHRAIAMDFEIKHLARQLYRQGVQRMTVSATP</sequence>
<dbReference type="PANTHER" id="PTHR16222:SF12">
    <property type="entry name" value="ADP-RIBOSYLGLYCOHYDROLASE-RELATED"/>
    <property type="match status" value="1"/>
</dbReference>
<dbReference type="InterPro" id="IPR036705">
    <property type="entry name" value="Ribosyl_crysJ1_sf"/>
</dbReference>
<feature type="binding site" evidence="1">
    <location>
        <position position="257"/>
    </location>
    <ligand>
        <name>Mg(2+)</name>
        <dbReference type="ChEBI" id="CHEBI:18420"/>
        <label>1</label>
    </ligand>
</feature>
<dbReference type="AlphaFoldDB" id="A0A1A8TKF9"/>
<dbReference type="SUPFAM" id="SSF101478">
    <property type="entry name" value="ADP-ribosylglycohydrolase"/>
    <property type="match status" value="1"/>
</dbReference>
<dbReference type="InterPro" id="IPR005502">
    <property type="entry name" value="Ribosyl_crysJ1"/>
</dbReference>
<evidence type="ECO:0000256" key="1">
    <source>
        <dbReference type="PIRSR" id="PIRSR605502-1"/>
    </source>
</evidence>
<dbReference type="Gene3D" id="1.10.4080.10">
    <property type="entry name" value="ADP-ribosylation/Crystallin J1"/>
    <property type="match status" value="1"/>
</dbReference>
<evidence type="ECO:0000313" key="3">
    <source>
        <dbReference type="Proteomes" id="UP000092627"/>
    </source>
</evidence>
<dbReference type="GO" id="GO:0047407">
    <property type="term" value="F:ADP-ribosyl-[dinitrogen reductase] hydrolase activity"/>
    <property type="evidence" value="ECO:0007669"/>
    <property type="project" value="UniProtKB-EC"/>
</dbReference>